<organism evidence="3 4">
    <name type="scientific">Lentzea flaviverrucosa</name>
    <dbReference type="NCBI Taxonomy" id="200379"/>
    <lineage>
        <taxon>Bacteria</taxon>
        <taxon>Bacillati</taxon>
        <taxon>Actinomycetota</taxon>
        <taxon>Actinomycetes</taxon>
        <taxon>Pseudonocardiales</taxon>
        <taxon>Pseudonocardiaceae</taxon>
        <taxon>Lentzea</taxon>
    </lineage>
</organism>
<accession>A0A1H9XW00</accession>
<dbReference type="Pfam" id="PF13426">
    <property type="entry name" value="PAS_9"/>
    <property type="match status" value="1"/>
</dbReference>
<proteinExistence type="predicted"/>
<dbReference type="InterPro" id="IPR001932">
    <property type="entry name" value="PPM-type_phosphatase-like_dom"/>
</dbReference>
<dbReference type="SMART" id="SM00331">
    <property type="entry name" value="PP2C_SIG"/>
    <property type="match status" value="1"/>
</dbReference>
<dbReference type="SUPFAM" id="SSF55785">
    <property type="entry name" value="PYP-like sensor domain (PAS domain)"/>
    <property type="match status" value="1"/>
</dbReference>
<gene>
    <name evidence="3" type="ORF">SAMN05216195_119222</name>
</gene>
<dbReference type="PANTHER" id="PTHR43156:SF2">
    <property type="entry name" value="STAGE II SPORULATION PROTEIN E"/>
    <property type="match status" value="1"/>
</dbReference>
<evidence type="ECO:0000313" key="3">
    <source>
        <dbReference type="EMBL" id="SES50365.1"/>
    </source>
</evidence>
<dbReference type="Gene3D" id="3.60.40.10">
    <property type="entry name" value="PPM-type phosphatase domain"/>
    <property type="match status" value="1"/>
</dbReference>
<sequence length="415" mass="43375">MCEADATGGGGGGDEDGVGALFSALLEDSAEDLYENAPCGYLSTLMDGTIAKVNGTLLGWLGAGRDELVGRRRFSDLLTVGGRMYYETHIGPMLAMHGEAGGLALELKAADGSRLPVLVTSTVKKGGDGTAQLIRITIFDARDRRAYERELLRARQVSDAERDRARQLASTLQRTLLPPSLMPVPGMEVAAYYHPASIDEVGGDFYDLFPLTGDSWGFFLGDVSGKGAEAAVVTSLARYTLRSAAVYNPEPVKVLDNLNTVLHQQYRGGDTRFCTVVYGSLVPDATGCAITLASGGHPPAIVVRAGGVTEFLHTPGGMLVGAIPDASFTEVTAHLGPGDTLLLYSDGLTEARPVGASRQRYSEEELLDFLAASAAAGASEVISALTALLTGFGDGVEDDTALLALSIPLPGSGDS</sequence>
<dbReference type="InterPro" id="IPR052016">
    <property type="entry name" value="Bact_Sigma-Reg"/>
</dbReference>
<evidence type="ECO:0000259" key="2">
    <source>
        <dbReference type="SMART" id="SM00331"/>
    </source>
</evidence>
<name>A0A1H9XW00_9PSEU</name>
<dbReference type="Gene3D" id="3.30.450.20">
    <property type="entry name" value="PAS domain"/>
    <property type="match status" value="1"/>
</dbReference>
<dbReference type="InterPro" id="IPR000014">
    <property type="entry name" value="PAS"/>
</dbReference>
<dbReference type="InterPro" id="IPR036457">
    <property type="entry name" value="PPM-type-like_dom_sf"/>
</dbReference>
<dbReference type="EMBL" id="FOFT01000019">
    <property type="protein sequence ID" value="SES50365.1"/>
    <property type="molecule type" value="Genomic_DNA"/>
</dbReference>
<dbReference type="SUPFAM" id="SSF81606">
    <property type="entry name" value="PP2C-like"/>
    <property type="match status" value="1"/>
</dbReference>
<dbReference type="Pfam" id="PF07228">
    <property type="entry name" value="SpoIIE"/>
    <property type="match status" value="1"/>
</dbReference>
<feature type="domain" description="PPM-type phosphatase" evidence="2">
    <location>
        <begin position="184"/>
        <end position="407"/>
    </location>
</feature>
<dbReference type="InterPro" id="IPR035965">
    <property type="entry name" value="PAS-like_dom_sf"/>
</dbReference>
<dbReference type="OrthoDB" id="5241041at2"/>
<protein>
    <submittedName>
        <fullName evidence="3">Sigma-B regulation protein RsbU (Phosphoserine phosphatase)</fullName>
    </submittedName>
</protein>
<keyword evidence="1" id="KW-0378">Hydrolase</keyword>
<dbReference type="PANTHER" id="PTHR43156">
    <property type="entry name" value="STAGE II SPORULATION PROTEIN E-RELATED"/>
    <property type="match status" value="1"/>
</dbReference>
<reference evidence="4" key="1">
    <citation type="submission" date="2016-10" db="EMBL/GenBank/DDBJ databases">
        <authorList>
            <person name="Varghese N."/>
            <person name="Submissions S."/>
        </authorList>
    </citation>
    <scope>NUCLEOTIDE SEQUENCE [LARGE SCALE GENOMIC DNA]</scope>
    <source>
        <strain evidence="4">CGMCC 4.578</strain>
    </source>
</reference>
<dbReference type="AlphaFoldDB" id="A0A1H9XW00"/>
<evidence type="ECO:0000313" key="4">
    <source>
        <dbReference type="Proteomes" id="UP000199028"/>
    </source>
</evidence>
<dbReference type="RefSeq" id="WP_090072738.1">
    <property type="nucleotide sequence ID" value="NZ_FOFT01000019.1"/>
</dbReference>
<evidence type="ECO:0000256" key="1">
    <source>
        <dbReference type="ARBA" id="ARBA00022801"/>
    </source>
</evidence>
<dbReference type="Proteomes" id="UP000199028">
    <property type="component" value="Unassembled WGS sequence"/>
</dbReference>
<keyword evidence="4" id="KW-1185">Reference proteome</keyword>
<dbReference type="GO" id="GO:0016791">
    <property type="term" value="F:phosphatase activity"/>
    <property type="evidence" value="ECO:0007669"/>
    <property type="project" value="TreeGrafter"/>
</dbReference>